<dbReference type="InterPro" id="IPR001128">
    <property type="entry name" value="Cyt_P450"/>
</dbReference>
<evidence type="ECO:0000256" key="3">
    <source>
        <dbReference type="ARBA" id="ARBA00004586"/>
    </source>
</evidence>
<sequence>MMLRQLWVIKRCATDAGSKRFTVCPPSHQIGLTCMLDYAGLESRGLLITMELDIEPRAIISGILFLLVLYIYAWRKTLKKKNMPPGPPPLPFLGTTFHVDNKEMPESLVQLSETFGPVFTIYMSSTPVVVLIGYDCVKEALLDNGEVFSMRGPSEVGDLLFRDYGLILTNGERWRQLRSFSLSALITFGKGAKSIEERIQEEAHYLTEEIEKTKANPFNPAHILTSAICNVLCSVVFGERFDYEDVKFRTFYTLLKEMTILMSTSWGMFLNMFPSILSRISGPHQKIFINLAKLQDFIAESMENHKVTLDPNCPKSFLDSYLIKMEEEEYNPKTEFHFENLSGTIIDLFFAGTETTSITLQYGLLYLLKYPHVERKIHVEVDEVIGQNRCPSLNDQDKMPYTNAVVHEIQRFADITPMGLSHATIQNTRFRGYNIPKGTIIFPLLTSVLKDPKYFKNPLQFDPTNFLNANGSFRKNDAFVPFSLGSRSCIGERLARMVLFLFLTNILQKYNLKPILTPDEINIIPEPNKNMAVPRAFKMYVTPRSRKSS</sequence>
<dbReference type="InterPro" id="IPR002401">
    <property type="entry name" value="Cyt_P450_E_grp-I"/>
</dbReference>
<keyword evidence="13" id="KW-0812">Transmembrane</keyword>
<dbReference type="SUPFAM" id="SSF48264">
    <property type="entry name" value="Cytochrome P450"/>
    <property type="match status" value="1"/>
</dbReference>
<comment type="similarity">
    <text evidence="4 12">Belongs to the cytochrome P450 family.</text>
</comment>
<comment type="subcellular location">
    <subcellularLocation>
        <location evidence="3">Endoplasmic reticulum membrane</location>
    </subcellularLocation>
    <subcellularLocation>
        <location evidence="2">Microsome membrane</location>
    </subcellularLocation>
</comment>
<evidence type="ECO:0000313" key="14">
    <source>
        <dbReference type="EMBL" id="CAJ0939238.1"/>
    </source>
</evidence>
<keyword evidence="5 12" id="KW-0349">Heme</keyword>
<evidence type="ECO:0000256" key="12">
    <source>
        <dbReference type="RuleBase" id="RU000461"/>
    </source>
</evidence>
<evidence type="ECO:0000313" key="15">
    <source>
        <dbReference type="Proteomes" id="UP001176940"/>
    </source>
</evidence>
<dbReference type="PROSITE" id="PS00086">
    <property type="entry name" value="CYTOCHROME_P450"/>
    <property type="match status" value="1"/>
</dbReference>
<keyword evidence="10 12" id="KW-0408">Iron</keyword>
<dbReference type="InterPro" id="IPR017972">
    <property type="entry name" value="Cyt_P450_CS"/>
</dbReference>
<keyword evidence="9 12" id="KW-0560">Oxidoreductase</keyword>
<comment type="caution">
    <text evidence="14">The sequence shown here is derived from an EMBL/GenBank/DDBJ whole genome shotgun (WGS) entry which is preliminary data.</text>
</comment>
<dbReference type="PANTHER" id="PTHR24300">
    <property type="entry name" value="CYTOCHROME P450 508A4-RELATED"/>
    <property type="match status" value="1"/>
</dbReference>
<dbReference type="PANTHER" id="PTHR24300:SF390">
    <property type="entry name" value="CYTOCHROME P450 FAMILY 2 SUBFAMILY A MEMBER 6 GENE 2"/>
    <property type="match status" value="1"/>
</dbReference>
<keyword evidence="13" id="KW-1133">Transmembrane helix</keyword>
<dbReference type="PRINTS" id="PR00385">
    <property type="entry name" value="P450"/>
</dbReference>
<organism evidence="14 15">
    <name type="scientific">Ranitomeya imitator</name>
    <name type="common">mimic poison frog</name>
    <dbReference type="NCBI Taxonomy" id="111125"/>
    <lineage>
        <taxon>Eukaryota</taxon>
        <taxon>Metazoa</taxon>
        <taxon>Chordata</taxon>
        <taxon>Craniata</taxon>
        <taxon>Vertebrata</taxon>
        <taxon>Euteleostomi</taxon>
        <taxon>Amphibia</taxon>
        <taxon>Batrachia</taxon>
        <taxon>Anura</taxon>
        <taxon>Neobatrachia</taxon>
        <taxon>Hyloidea</taxon>
        <taxon>Dendrobatidae</taxon>
        <taxon>Dendrobatinae</taxon>
        <taxon>Ranitomeya</taxon>
    </lineage>
</organism>
<feature type="transmembrane region" description="Helical" evidence="13">
    <location>
        <begin position="56"/>
        <end position="74"/>
    </location>
</feature>
<evidence type="ECO:0000256" key="10">
    <source>
        <dbReference type="ARBA" id="ARBA00023004"/>
    </source>
</evidence>
<keyword evidence="11 13" id="KW-0472">Membrane</keyword>
<dbReference type="Pfam" id="PF00067">
    <property type="entry name" value="p450"/>
    <property type="match status" value="1"/>
</dbReference>
<proteinExistence type="inferred from homology"/>
<dbReference type="InterPro" id="IPR008067">
    <property type="entry name" value="Cyt_P450_E_grp-I_CYP2A-like"/>
</dbReference>
<evidence type="ECO:0000256" key="11">
    <source>
        <dbReference type="ARBA" id="ARBA00023136"/>
    </source>
</evidence>
<evidence type="ECO:0000256" key="8">
    <source>
        <dbReference type="ARBA" id="ARBA00022848"/>
    </source>
</evidence>
<accession>A0ABN9LDD5</accession>
<keyword evidence="15" id="KW-1185">Reference proteome</keyword>
<reference evidence="14" key="1">
    <citation type="submission" date="2023-07" db="EMBL/GenBank/DDBJ databases">
        <authorList>
            <person name="Stuckert A."/>
        </authorList>
    </citation>
    <scope>NUCLEOTIDE SEQUENCE</scope>
</reference>
<comment type="cofactor">
    <cofactor evidence="1">
        <name>heme</name>
        <dbReference type="ChEBI" id="CHEBI:30413"/>
    </cofactor>
</comment>
<dbReference type="Proteomes" id="UP001176940">
    <property type="component" value="Unassembled WGS sequence"/>
</dbReference>
<keyword evidence="6 12" id="KW-0479">Metal-binding</keyword>
<evidence type="ECO:0000256" key="9">
    <source>
        <dbReference type="ARBA" id="ARBA00023002"/>
    </source>
</evidence>
<evidence type="ECO:0000256" key="4">
    <source>
        <dbReference type="ARBA" id="ARBA00010617"/>
    </source>
</evidence>
<protein>
    <submittedName>
        <fullName evidence="14">Uncharacterized protein</fullName>
    </submittedName>
</protein>
<dbReference type="EMBL" id="CAUEEQ010015485">
    <property type="protein sequence ID" value="CAJ0939238.1"/>
    <property type="molecule type" value="Genomic_DNA"/>
</dbReference>
<evidence type="ECO:0000256" key="6">
    <source>
        <dbReference type="ARBA" id="ARBA00022723"/>
    </source>
</evidence>
<name>A0ABN9LDD5_9NEOB</name>
<dbReference type="PRINTS" id="PR01684">
    <property type="entry name" value="EP450ICYP2A"/>
</dbReference>
<dbReference type="Gene3D" id="1.10.630.10">
    <property type="entry name" value="Cytochrome P450"/>
    <property type="match status" value="1"/>
</dbReference>
<evidence type="ECO:0000256" key="5">
    <source>
        <dbReference type="ARBA" id="ARBA00022617"/>
    </source>
</evidence>
<evidence type="ECO:0000256" key="1">
    <source>
        <dbReference type="ARBA" id="ARBA00001971"/>
    </source>
</evidence>
<evidence type="ECO:0000256" key="2">
    <source>
        <dbReference type="ARBA" id="ARBA00004524"/>
    </source>
</evidence>
<keyword evidence="8" id="KW-0492">Microsome</keyword>
<dbReference type="InterPro" id="IPR050182">
    <property type="entry name" value="Cytochrome_P450_fam2"/>
</dbReference>
<dbReference type="InterPro" id="IPR036396">
    <property type="entry name" value="Cyt_P450_sf"/>
</dbReference>
<dbReference type="PRINTS" id="PR00463">
    <property type="entry name" value="EP450I"/>
</dbReference>
<gene>
    <name evidence="14" type="ORF">RIMI_LOCUS7974008</name>
</gene>
<keyword evidence="7" id="KW-0256">Endoplasmic reticulum</keyword>
<dbReference type="CDD" id="cd11026">
    <property type="entry name" value="CYP2"/>
    <property type="match status" value="1"/>
</dbReference>
<keyword evidence="12" id="KW-0503">Monooxygenase</keyword>
<evidence type="ECO:0000256" key="7">
    <source>
        <dbReference type="ARBA" id="ARBA00022824"/>
    </source>
</evidence>
<evidence type="ECO:0000256" key="13">
    <source>
        <dbReference type="SAM" id="Phobius"/>
    </source>
</evidence>